<feature type="compositionally biased region" description="Polar residues" evidence="1">
    <location>
        <begin position="265"/>
        <end position="276"/>
    </location>
</feature>
<feature type="compositionally biased region" description="Low complexity" evidence="1">
    <location>
        <begin position="245"/>
        <end position="264"/>
    </location>
</feature>
<keyword evidence="3" id="KW-1185">Reference proteome</keyword>
<dbReference type="SUPFAM" id="SSF50044">
    <property type="entry name" value="SH3-domain"/>
    <property type="match status" value="1"/>
</dbReference>
<evidence type="ECO:0000313" key="2">
    <source>
        <dbReference type="EMBL" id="CAK7227987.1"/>
    </source>
</evidence>
<feature type="compositionally biased region" description="Low complexity" evidence="1">
    <location>
        <begin position="340"/>
        <end position="352"/>
    </location>
</feature>
<organism evidence="2 3">
    <name type="scientific">Sporothrix curviconia</name>
    <dbReference type="NCBI Taxonomy" id="1260050"/>
    <lineage>
        <taxon>Eukaryota</taxon>
        <taxon>Fungi</taxon>
        <taxon>Dikarya</taxon>
        <taxon>Ascomycota</taxon>
        <taxon>Pezizomycotina</taxon>
        <taxon>Sordariomycetes</taxon>
        <taxon>Sordariomycetidae</taxon>
        <taxon>Ophiostomatales</taxon>
        <taxon>Ophiostomataceae</taxon>
        <taxon>Sporothrix</taxon>
    </lineage>
</organism>
<sequence>MDEEIDFLLLNPFAEIVEKAQAALDAAQAADNADMIKAAQALIKEGERARKAIEPIAKRHLALYGENFVTALKDHDGIAEHIDALNDLVYVFDDYTEPDSFDADKFKELGKTAQQTTLRITPILRRMKLEAPATSVATATATTPIISCSPSPFPANAGLVGISRVNSVGGHSTTSYTSSVIAPSPRPDDADLSGGGGVGAGPTMPSVPRYDTVVHDPLTQQPTEDAPVMGIQSGPDLGWDNGQAPTSNPSSSPISNSVSSPSPTLTRQSITPTTLPSILEPPPARRTPSPPPPPSIPDPPPPVPLVNPWQIGSRPAGLPIAEEPESEDQVNGAGEGSGAEGANSANSANGVNGINGHANGVDIVVPERRRRASTRPDSPTLPSPTSAATPVLGGSSGYFIPPPPPPTSSFVSTSPQQYTRRLDEGVDAWQQQVNYEQQRLRSNSTNPSPQTVSLRPDQLANPPVNVPGMSATWSLPSQQARQSVAAPTSAPNGVISPRQSQISTITTSTASSANGSVFSFDSYLNGLSNQMRDSSLDPVSPVAVAVSPNSPTSGHQPQLLSSFGSGAVAHPPPAPPVHPVAQIPRTVPQMLPAEQPGLEIIPPAVDIDPGLIPVDSPVLKQGAGREERVVSIRPPDCNIGPGSSFHLLKGFCEGAKEVQRGNIGVRKIKKLQQSYSGVGAEAAKCTSCLYELKWSEVDKDWQNHPGVNYRMHGIGFRLRFLSKCHLPAKQVDDPLYACIFCLQQGHTLEESDATVFFSQGQLFSHLARHPRPLPNVPGVTVVDGPELPPEFRNNYDLHFTLPPVTSELDGIRRELQQLPSATAIEPFRKAHGALRRPPDGAIPIQFPVGSKIVGIEFPAKYKGEWAVGWFDNMRGPFPAEHIRLDPPPRNEIHSTQGTSALRATVRWKWASSSVYRNSDWLRLDRNETVSNITWAHPEHWCWAGTNAKGKWGYFPQSHIEPNTLREGASASGSDAASVLSQERSVGGAGGSSGGGGGGGSGSLLSRFRSHNNHSGSTPSIKRPVSIASHSTSSSR</sequence>
<dbReference type="Proteomes" id="UP001642405">
    <property type="component" value="Unassembled WGS sequence"/>
</dbReference>
<gene>
    <name evidence="2" type="ORF">SCUCBS95973_006730</name>
</gene>
<feature type="compositionally biased region" description="Pro residues" evidence="1">
    <location>
        <begin position="279"/>
        <end position="305"/>
    </location>
</feature>
<proteinExistence type="predicted"/>
<feature type="compositionally biased region" description="Low complexity" evidence="1">
    <location>
        <begin position="542"/>
        <end position="553"/>
    </location>
</feature>
<evidence type="ECO:0000256" key="1">
    <source>
        <dbReference type="SAM" id="MobiDB-lite"/>
    </source>
</evidence>
<feature type="compositionally biased region" description="Polar residues" evidence="1">
    <location>
        <begin position="437"/>
        <end position="453"/>
    </location>
</feature>
<feature type="compositionally biased region" description="Low complexity" evidence="1">
    <location>
        <begin position="375"/>
        <end position="390"/>
    </location>
</feature>
<evidence type="ECO:0008006" key="4">
    <source>
        <dbReference type="Google" id="ProtNLM"/>
    </source>
</evidence>
<reference evidence="2 3" key="1">
    <citation type="submission" date="2024-01" db="EMBL/GenBank/DDBJ databases">
        <authorList>
            <person name="Allen C."/>
            <person name="Tagirdzhanova G."/>
        </authorList>
    </citation>
    <scope>NUCLEOTIDE SEQUENCE [LARGE SCALE GENOMIC DNA]</scope>
</reference>
<evidence type="ECO:0000313" key="3">
    <source>
        <dbReference type="Proteomes" id="UP001642405"/>
    </source>
</evidence>
<feature type="region of interest" description="Disordered" evidence="1">
    <location>
        <begin position="964"/>
        <end position="1035"/>
    </location>
</feature>
<dbReference type="InterPro" id="IPR036028">
    <property type="entry name" value="SH3-like_dom_sf"/>
</dbReference>
<feature type="region of interest" description="Disordered" evidence="1">
    <location>
        <begin position="542"/>
        <end position="573"/>
    </location>
</feature>
<feature type="region of interest" description="Disordered" evidence="1">
    <location>
        <begin position="173"/>
        <end position="418"/>
    </location>
</feature>
<feature type="compositionally biased region" description="Polar residues" evidence="1">
    <location>
        <begin position="554"/>
        <end position="564"/>
    </location>
</feature>
<name>A0ABP0C8M3_9PEZI</name>
<accession>A0ABP0C8M3</accession>
<protein>
    <recommendedName>
        <fullName evidence="4">Sh3 domain containing protein</fullName>
    </recommendedName>
</protein>
<feature type="compositionally biased region" description="Gly residues" evidence="1">
    <location>
        <begin position="986"/>
        <end position="1001"/>
    </location>
</feature>
<feature type="region of interest" description="Disordered" evidence="1">
    <location>
        <begin position="437"/>
        <end position="467"/>
    </location>
</feature>
<comment type="caution">
    <text evidence="2">The sequence shown here is derived from an EMBL/GenBank/DDBJ whole genome shotgun (WGS) entry which is preliminary data.</text>
</comment>
<dbReference type="EMBL" id="CAWUHB010000041">
    <property type="protein sequence ID" value="CAK7227987.1"/>
    <property type="molecule type" value="Genomic_DNA"/>
</dbReference>
<feature type="compositionally biased region" description="Low complexity" evidence="1">
    <location>
        <begin position="967"/>
        <end position="977"/>
    </location>
</feature>